<dbReference type="CDD" id="cd17324">
    <property type="entry name" value="MFS_NepI_like"/>
    <property type="match status" value="1"/>
</dbReference>
<feature type="transmembrane region" description="Helical" evidence="6">
    <location>
        <begin position="163"/>
        <end position="180"/>
    </location>
</feature>
<evidence type="ECO:0000256" key="2">
    <source>
        <dbReference type="ARBA" id="ARBA00022448"/>
    </source>
</evidence>
<evidence type="ECO:0000256" key="6">
    <source>
        <dbReference type="SAM" id="Phobius"/>
    </source>
</evidence>
<keyword evidence="4 6" id="KW-1133">Transmembrane helix</keyword>
<feature type="transmembrane region" description="Helical" evidence="6">
    <location>
        <begin position="100"/>
        <end position="118"/>
    </location>
</feature>
<dbReference type="SUPFAM" id="SSF103473">
    <property type="entry name" value="MFS general substrate transporter"/>
    <property type="match status" value="1"/>
</dbReference>
<feature type="transmembrane region" description="Helical" evidence="6">
    <location>
        <begin position="72"/>
        <end position="94"/>
    </location>
</feature>
<keyword evidence="2" id="KW-0813">Transport</keyword>
<feature type="transmembrane region" description="Helical" evidence="6">
    <location>
        <begin position="361"/>
        <end position="383"/>
    </location>
</feature>
<name>A0ABM6RTP7_9FIRM</name>
<dbReference type="Pfam" id="PF07690">
    <property type="entry name" value="MFS_1"/>
    <property type="match status" value="1"/>
</dbReference>
<evidence type="ECO:0000256" key="1">
    <source>
        <dbReference type="ARBA" id="ARBA00004651"/>
    </source>
</evidence>
<dbReference type="EMBL" id="CP019454">
    <property type="protein sequence ID" value="AUW94669.1"/>
    <property type="molecule type" value="Genomic_DNA"/>
</dbReference>
<dbReference type="Proteomes" id="UP000325292">
    <property type="component" value="Chromosome"/>
</dbReference>
<feature type="transmembrane region" description="Helical" evidence="6">
    <location>
        <begin position="334"/>
        <end position="355"/>
    </location>
</feature>
<dbReference type="PANTHER" id="PTHR42910:SF1">
    <property type="entry name" value="MAJOR FACILITATOR SUPERFAMILY (MFS) PROFILE DOMAIN-CONTAINING PROTEIN"/>
    <property type="match status" value="1"/>
</dbReference>
<keyword evidence="3 6" id="KW-0812">Transmembrane</keyword>
<evidence type="ECO:0000256" key="5">
    <source>
        <dbReference type="ARBA" id="ARBA00023136"/>
    </source>
</evidence>
<feature type="transmembrane region" description="Helical" evidence="6">
    <location>
        <begin position="295"/>
        <end position="313"/>
    </location>
</feature>
<organism evidence="8 9">
    <name type="scientific">Sulfobacillus thermotolerans</name>
    <dbReference type="NCBI Taxonomy" id="338644"/>
    <lineage>
        <taxon>Bacteria</taxon>
        <taxon>Bacillati</taxon>
        <taxon>Bacillota</taxon>
        <taxon>Clostridia</taxon>
        <taxon>Eubacteriales</taxon>
        <taxon>Clostridiales Family XVII. Incertae Sedis</taxon>
        <taxon>Sulfobacillus</taxon>
    </lineage>
</organism>
<dbReference type="Gene3D" id="1.20.1250.20">
    <property type="entry name" value="MFS general substrate transporter like domains"/>
    <property type="match status" value="1"/>
</dbReference>
<evidence type="ECO:0000256" key="4">
    <source>
        <dbReference type="ARBA" id="ARBA00022989"/>
    </source>
</evidence>
<evidence type="ECO:0000259" key="7">
    <source>
        <dbReference type="PROSITE" id="PS50850"/>
    </source>
</evidence>
<feature type="transmembrane region" description="Helical" evidence="6">
    <location>
        <begin position="273"/>
        <end position="289"/>
    </location>
</feature>
<proteinExistence type="predicted"/>
<evidence type="ECO:0000313" key="8">
    <source>
        <dbReference type="EMBL" id="AUW94669.1"/>
    </source>
</evidence>
<feature type="transmembrane region" description="Helical" evidence="6">
    <location>
        <begin position="208"/>
        <end position="226"/>
    </location>
</feature>
<comment type="subcellular location">
    <subcellularLocation>
        <location evidence="1">Cell membrane</location>
        <topology evidence="1">Multi-pass membrane protein</topology>
    </subcellularLocation>
</comment>
<protein>
    <submittedName>
        <fullName evidence="8">MFS transporter</fullName>
    </submittedName>
</protein>
<dbReference type="InterPro" id="IPR020846">
    <property type="entry name" value="MFS_dom"/>
</dbReference>
<dbReference type="InterPro" id="IPR011701">
    <property type="entry name" value="MFS"/>
</dbReference>
<sequence>MTFSWLVIFMAIATGASVANLYYNQPLLTLMAHSFHVGSAAVGAVTMLTQIGYAAGLLLFVPLADLWERKRLIIGLFLLTAMALELVAVIPAFIPFLAMNFALGLATVVPQVIVPVAADLAPDSSRGRVVGVVMSGLLIGILGARTVSGFVGDWLGWRRVYELAGLLMLIFAGATARIFPRSEPHHHGLRYAGLLRSLGPLIRQEPELVRASLTGAALFGAFSAFWTTLTFRLGLAPYHYSASIIGLFGLLGIAGASAAPVAGRLADKRDPRITVTASIGLVALAYLWMGPLSGHLWALIVGIIVLDLGVQSGQISNQSRIYALRPNARARVNTVYMVTYFLGGSLGSGVASWAWGIAGWTGVTVAGLGMTVAAAIVHIVSLVRHPIMGRSL</sequence>
<accession>A0ABM6RTP7</accession>
<keyword evidence="5 6" id="KW-0472">Membrane</keyword>
<keyword evidence="9" id="KW-1185">Reference proteome</keyword>
<evidence type="ECO:0000256" key="3">
    <source>
        <dbReference type="ARBA" id="ARBA00022692"/>
    </source>
</evidence>
<evidence type="ECO:0000313" key="9">
    <source>
        <dbReference type="Proteomes" id="UP000325292"/>
    </source>
</evidence>
<reference evidence="8 9" key="1">
    <citation type="journal article" date="2019" name="Sci. Rep.">
        <title>Sulfobacillus thermotolerans: new insights into resistance and metabolic capacities of acidophilic chemolithotrophs.</title>
        <authorList>
            <person name="Panyushkina A.E."/>
            <person name="Babenko V.V."/>
            <person name="Nikitina A.S."/>
            <person name="Selezneva O.V."/>
            <person name="Tsaplina I.A."/>
            <person name="Letarova M.A."/>
            <person name="Kostryukova E.S."/>
            <person name="Letarov A.V."/>
        </authorList>
    </citation>
    <scope>NUCLEOTIDE SEQUENCE [LARGE SCALE GENOMIC DNA]</scope>
    <source>
        <strain evidence="8 9">Kr1</strain>
    </source>
</reference>
<dbReference type="PANTHER" id="PTHR42910">
    <property type="entry name" value="TRANSPORTER SCO4007-RELATED"/>
    <property type="match status" value="1"/>
</dbReference>
<gene>
    <name evidence="8" type="ORF">BXT84_12535</name>
</gene>
<feature type="transmembrane region" description="Helical" evidence="6">
    <location>
        <begin position="238"/>
        <end position="261"/>
    </location>
</feature>
<feature type="transmembrane region" description="Helical" evidence="6">
    <location>
        <begin position="35"/>
        <end position="60"/>
    </location>
</feature>
<dbReference type="PROSITE" id="PS50850">
    <property type="entry name" value="MFS"/>
    <property type="match status" value="1"/>
</dbReference>
<dbReference type="InterPro" id="IPR036259">
    <property type="entry name" value="MFS_trans_sf"/>
</dbReference>
<feature type="transmembrane region" description="Helical" evidence="6">
    <location>
        <begin position="130"/>
        <end position="151"/>
    </location>
</feature>
<feature type="domain" description="Major facilitator superfamily (MFS) profile" evidence="7">
    <location>
        <begin position="1"/>
        <end position="384"/>
    </location>
</feature>